<protein>
    <submittedName>
        <fullName evidence="3">Uncharacterized protein</fullName>
    </submittedName>
</protein>
<evidence type="ECO:0000313" key="3">
    <source>
        <dbReference type="EMBL" id="PSN69102.1"/>
    </source>
</evidence>
<sequence>MASSGGTFMSRFRRPKSNTNTASLNSKKSLTLSSHRSAKPPSTQKVKLAPVPSRKSYDELVLECQLNQQLLHEALEKNEAYRKAETESASAQLRQQEKTIEDLSATIVQQDNQICQYRTIVRSYRIDNEDQVYDLADQINRLETKVEELEYELEVYKEDTTNQISELEERLTWAENTASHKTEQLKLMEGTFRAAKEMNECHVDALEYERNARINLKEKFWALRDRYDEKSIRLSKFEGWNTRKLGIIQEEEEVSGDDVMVALAKKVSECEAISAERNDLAVRLGEYEQRLIKYKNAASKNQRQALHIRGLYKNEQQTVELRDATIKQQAEELKECKAELTIKMDKIQDLKKRLWKMTVQFSAITFKDGQQASRPVSHYSNMSQQTP</sequence>
<feature type="coiled-coil region" evidence="1">
    <location>
        <begin position="67"/>
        <end position="177"/>
    </location>
</feature>
<gene>
    <name evidence="3" type="ORF">BS50DRAFT_663949</name>
</gene>
<name>A0A2T2NUI6_CORCC</name>
<evidence type="ECO:0000256" key="2">
    <source>
        <dbReference type="SAM" id="MobiDB-lite"/>
    </source>
</evidence>
<feature type="compositionally biased region" description="Low complexity" evidence="2">
    <location>
        <begin position="23"/>
        <end position="34"/>
    </location>
</feature>
<accession>A0A2T2NUI6</accession>
<dbReference type="EMBL" id="KZ678133">
    <property type="protein sequence ID" value="PSN69102.1"/>
    <property type="molecule type" value="Genomic_DNA"/>
</dbReference>
<keyword evidence="4" id="KW-1185">Reference proteome</keyword>
<dbReference type="Proteomes" id="UP000240883">
    <property type="component" value="Unassembled WGS sequence"/>
</dbReference>
<evidence type="ECO:0000256" key="1">
    <source>
        <dbReference type="SAM" id="Coils"/>
    </source>
</evidence>
<proteinExistence type="predicted"/>
<dbReference type="AlphaFoldDB" id="A0A2T2NUI6"/>
<evidence type="ECO:0000313" key="4">
    <source>
        <dbReference type="Proteomes" id="UP000240883"/>
    </source>
</evidence>
<feature type="coiled-coil region" evidence="1">
    <location>
        <begin position="326"/>
        <end position="353"/>
    </location>
</feature>
<keyword evidence="1" id="KW-0175">Coiled coil</keyword>
<feature type="region of interest" description="Disordered" evidence="2">
    <location>
        <begin position="1"/>
        <end position="50"/>
    </location>
</feature>
<organism evidence="3 4">
    <name type="scientific">Corynespora cassiicola Philippines</name>
    <dbReference type="NCBI Taxonomy" id="1448308"/>
    <lineage>
        <taxon>Eukaryota</taxon>
        <taxon>Fungi</taxon>
        <taxon>Dikarya</taxon>
        <taxon>Ascomycota</taxon>
        <taxon>Pezizomycotina</taxon>
        <taxon>Dothideomycetes</taxon>
        <taxon>Pleosporomycetidae</taxon>
        <taxon>Pleosporales</taxon>
        <taxon>Corynesporascaceae</taxon>
        <taxon>Corynespora</taxon>
    </lineage>
</organism>
<reference evidence="3 4" key="1">
    <citation type="journal article" date="2018" name="Front. Microbiol.">
        <title>Genome-Wide Analysis of Corynespora cassiicola Leaf Fall Disease Putative Effectors.</title>
        <authorList>
            <person name="Lopez D."/>
            <person name="Ribeiro S."/>
            <person name="Label P."/>
            <person name="Fumanal B."/>
            <person name="Venisse J.S."/>
            <person name="Kohler A."/>
            <person name="de Oliveira R.R."/>
            <person name="Labutti K."/>
            <person name="Lipzen A."/>
            <person name="Lail K."/>
            <person name="Bauer D."/>
            <person name="Ohm R.A."/>
            <person name="Barry K.W."/>
            <person name="Spatafora J."/>
            <person name="Grigoriev I.V."/>
            <person name="Martin F.M."/>
            <person name="Pujade-Renaud V."/>
        </authorList>
    </citation>
    <scope>NUCLEOTIDE SEQUENCE [LARGE SCALE GENOMIC DNA]</scope>
    <source>
        <strain evidence="3 4">Philippines</strain>
    </source>
</reference>